<proteinExistence type="predicted"/>
<evidence type="ECO:0000313" key="2">
    <source>
        <dbReference type="Proteomes" id="UP001479290"/>
    </source>
</evidence>
<reference evidence="1 2" key="1">
    <citation type="submission" date="2024-05" db="EMBL/GenBank/DDBJ databases">
        <title>A high-quality chromosomal-level genome assembly of Topmouth culter (Culter alburnus).</title>
        <authorList>
            <person name="Zhao H."/>
        </authorList>
    </citation>
    <scope>NUCLEOTIDE SEQUENCE [LARGE SCALE GENOMIC DNA]</scope>
    <source>
        <strain evidence="1">CATC2023</strain>
        <tissue evidence="1">Muscle</tissue>
    </source>
</reference>
<keyword evidence="2" id="KW-1185">Reference proteome</keyword>
<sequence length="96" mass="10434">QILQVDASCTNRGPASPPEVWALRQYRLNPATLALRKAPVDPPVIPYRDREPRTQSNFGTEFSTTPGLFQFHNDTSTLSSLPFVSSSMNAGGGATQ</sequence>
<evidence type="ECO:0000313" key="1">
    <source>
        <dbReference type="EMBL" id="KAK9951828.1"/>
    </source>
</evidence>
<comment type="caution">
    <text evidence="1">The sequence shown here is derived from an EMBL/GenBank/DDBJ whole genome shotgun (WGS) entry which is preliminary data.</text>
</comment>
<name>A0AAW1YTM0_CULAL</name>
<dbReference type="EMBL" id="JAWDJR010000024">
    <property type="protein sequence ID" value="KAK9951828.1"/>
    <property type="molecule type" value="Genomic_DNA"/>
</dbReference>
<dbReference type="Proteomes" id="UP001479290">
    <property type="component" value="Unassembled WGS sequence"/>
</dbReference>
<gene>
    <name evidence="1" type="ORF">ABG768_017703</name>
</gene>
<feature type="non-terminal residue" evidence="1">
    <location>
        <position position="96"/>
    </location>
</feature>
<organism evidence="1 2">
    <name type="scientific">Culter alburnus</name>
    <name type="common">Topmouth culter</name>
    <dbReference type="NCBI Taxonomy" id="194366"/>
    <lineage>
        <taxon>Eukaryota</taxon>
        <taxon>Metazoa</taxon>
        <taxon>Chordata</taxon>
        <taxon>Craniata</taxon>
        <taxon>Vertebrata</taxon>
        <taxon>Euteleostomi</taxon>
        <taxon>Actinopterygii</taxon>
        <taxon>Neopterygii</taxon>
        <taxon>Teleostei</taxon>
        <taxon>Ostariophysi</taxon>
        <taxon>Cypriniformes</taxon>
        <taxon>Xenocyprididae</taxon>
        <taxon>Xenocypridinae</taxon>
        <taxon>Culter</taxon>
    </lineage>
</organism>
<accession>A0AAW1YTM0</accession>
<protein>
    <submittedName>
        <fullName evidence="1">Uncharacterized protein</fullName>
    </submittedName>
</protein>
<feature type="non-terminal residue" evidence="1">
    <location>
        <position position="1"/>
    </location>
</feature>
<dbReference type="AlphaFoldDB" id="A0AAW1YTM0"/>